<sequence>MAGVDKLHSQGIKGKGVKIGIIDTGVDYLHPSLGGGFGPGYKVSFGYDFVGDNYTGFNTPVPDNDPLASCATGGHGTHVTGIIGMTDASNQGFGLVGVAPEASIAMQQAAEDGVDLISMSLGSITYWEQASPYVPLAQSIVESGVAIIAALGNDGDLGPYAVSAPGLAPEVLAVGSAESEIYPTVYEAENNLGRTLEYISVLPFISDKPITIFEAGSGLNIPITEEQTGGKKYTLDFKSSMVQDSPNPAGHTIDYFSSIGPTIEMTLKPQLSSPGGTSMATPFTAGVYALIKSQKSELSIADITSLIQSTSVPMKAQNLNIISSVTQQGGGLINAYAAVAADSQISPSQLSLLDSPKPAKHSITIKNTSKKTKVYSISHLGASYIRTVTNFTGGSDASFLRFTLSHETKFAAAQFSKSKLSLQPESEPVYSGYVKIATDSSSYVVPYLGVPYTRNDVDYLGHNTTAWVGNDRPFVGPDVTKPGEINIGYYSILGRDGSVPANLLVPITGFIVVQPTNLVRLDAVPVNTSFVPTFYGFDPSVKSDVADVDLPLLEGFLGVPTYGILSAWGIGDIPPGIDPRTLVAWPNPNSLSGFILEWPLFMYENGTDFNITSGAFRPLLRILRYGNDGTNPDDYESWLGPIINAHTT</sequence>
<dbReference type="EMBL" id="BLZH01000009">
    <property type="protein sequence ID" value="GFP57697.1"/>
    <property type="molecule type" value="Genomic_DNA"/>
</dbReference>
<evidence type="ECO:0000256" key="6">
    <source>
        <dbReference type="PROSITE-ProRule" id="PRU01240"/>
    </source>
</evidence>
<name>A0A6V8QYF0_TRIAP</name>
<dbReference type="CDD" id="cd07489">
    <property type="entry name" value="Peptidases_S8_5"/>
    <property type="match status" value="1"/>
</dbReference>
<evidence type="ECO:0000256" key="2">
    <source>
        <dbReference type="ARBA" id="ARBA00022670"/>
    </source>
</evidence>
<dbReference type="InterPro" id="IPR051048">
    <property type="entry name" value="Peptidase_S8/S53_subtilisin"/>
</dbReference>
<feature type="active site" description="Charge relay system" evidence="5 6">
    <location>
        <position position="278"/>
    </location>
</feature>
<feature type="active site" description="Charge relay system" evidence="5 6">
    <location>
        <position position="23"/>
    </location>
</feature>
<dbReference type="PANTHER" id="PTHR43399">
    <property type="entry name" value="SUBTILISIN-RELATED"/>
    <property type="match status" value="1"/>
</dbReference>
<protein>
    <submittedName>
        <fullName evidence="9">Minor extracellular protease vpr</fullName>
    </submittedName>
</protein>
<dbReference type="GO" id="GO:0006508">
    <property type="term" value="P:proteolysis"/>
    <property type="evidence" value="ECO:0007669"/>
    <property type="project" value="UniProtKB-KW"/>
</dbReference>
<proteinExistence type="inferred from homology"/>
<feature type="domain" description="Peptidase S8/S53" evidence="8">
    <location>
        <begin position="14"/>
        <end position="317"/>
    </location>
</feature>
<reference evidence="9 10" key="1">
    <citation type="submission" date="2020-07" db="EMBL/GenBank/DDBJ databases">
        <title>Trichoderma asperellum IC-1 whole genome shotgun sequence.</title>
        <authorList>
            <person name="Kanamasa S."/>
            <person name="Takahashi H."/>
        </authorList>
    </citation>
    <scope>NUCLEOTIDE SEQUENCE [LARGE SCALE GENOMIC DNA]</scope>
    <source>
        <strain evidence="9 10">IC-1</strain>
    </source>
</reference>
<dbReference type="SUPFAM" id="SSF52743">
    <property type="entry name" value="Subtilisin-like"/>
    <property type="match status" value="1"/>
</dbReference>
<keyword evidence="3 6" id="KW-0378">Hydrolase</keyword>
<dbReference type="InterPro" id="IPR036852">
    <property type="entry name" value="Peptidase_S8/S53_dom_sf"/>
</dbReference>
<dbReference type="AlphaFoldDB" id="A0A6V8QYF0"/>
<dbReference type="OrthoDB" id="10256524at2759"/>
<evidence type="ECO:0000313" key="9">
    <source>
        <dbReference type="EMBL" id="GFP57697.1"/>
    </source>
</evidence>
<dbReference type="InterPro" id="IPR015500">
    <property type="entry name" value="Peptidase_S8_subtilisin-rel"/>
</dbReference>
<dbReference type="InterPro" id="IPR023828">
    <property type="entry name" value="Peptidase_S8_Ser-AS"/>
</dbReference>
<dbReference type="GO" id="GO:0004252">
    <property type="term" value="F:serine-type endopeptidase activity"/>
    <property type="evidence" value="ECO:0007669"/>
    <property type="project" value="UniProtKB-UniRule"/>
</dbReference>
<dbReference type="Gene3D" id="3.40.50.200">
    <property type="entry name" value="Peptidase S8/S53 domain"/>
    <property type="match status" value="1"/>
</dbReference>
<dbReference type="InterPro" id="IPR034187">
    <property type="entry name" value="Peptidases_S8_5"/>
</dbReference>
<accession>A0A6V8QYF0</accession>
<keyword evidence="4 6" id="KW-0720">Serine protease</keyword>
<evidence type="ECO:0000256" key="3">
    <source>
        <dbReference type="ARBA" id="ARBA00022801"/>
    </source>
</evidence>
<dbReference type="PROSITE" id="PS00138">
    <property type="entry name" value="SUBTILASE_SER"/>
    <property type="match status" value="1"/>
</dbReference>
<dbReference type="InterPro" id="IPR022398">
    <property type="entry name" value="Peptidase_S8_His-AS"/>
</dbReference>
<comment type="similarity">
    <text evidence="1 6 7">Belongs to the peptidase S8 family.</text>
</comment>
<dbReference type="PANTHER" id="PTHR43399:SF4">
    <property type="entry name" value="CELL WALL-ASSOCIATED PROTEASE"/>
    <property type="match status" value="1"/>
</dbReference>
<dbReference type="PROSITE" id="PS00136">
    <property type="entry name" value="SUBTILASE_ASP"/>
    <property type="match status" value="1"/>
</dbReference>
<dbReference type="PRINTS" id="PR00723">
    <property type="entry name" value="SUBTILISIN"/>
</dbReference>
<dbReference type="Proteomes" id="UP000517252">
    <property type="component" value="Unassembled WGS sequence"/>
</dbReference>
<evidence type="ECO:0000313" key="10">
    <source>
        <dbReference type="Proteomes" id="UP000517252"/>
    </source>
</evidence>
<dbReference type="InterPro" id="IPR000209">
    <property type="entry name" value="Peptidase_S8/S53_dom"/>
</dbReference>
<evidence type="ECO:0000259" key="8">
    <source>
        <dbReference type="Pfam" id="PF00082"/>
    </source>
</evidence>
<feature type="active site" description="Charge relay system" evidence="5 6">
    <location>
        <position position="75"/>
    </location>
</feature>
<dbReference type="Pfam" id="PF00082">
    <property type="entry name" value="Peptidase_S8"/>
    <property type="match status" value="1"/>
</dbReference>
<dbReference type="InterPro" id="IPR023827">
    <property type="entry name" value="Peptidase_S8_Asp-AS"/>
</dbReference>
<evidence type="ECO:0000256" key="1">
    <source>
        <dbReference type="ARBA" id="ARBA00011073"/>
    </source>
</evidence>
<comment type="caution">
    <text evidence="9">The sequence shown here is derived from an EMBL/GenBank/DDBJ whole genome shotgun (WGS) entry which is preliminary data.</text>
</comment>
<evidence type="ECO:0000256" key="4">
    <source>
        <dbReference type="ARBA" id="ARBA00022825"/>
    </source>
</evidence>
<gene>
    <name evidence="9" type="ORF">TASIC1_0009003400</name>
</gene>
<evidence type="ECO:0000256" key="7">
    <source>
        <dbReference type="RuleBase" id="RU003355"/>
    </source>
</evidence>
<keyword evidence="2 6" id="KW-0645">Protease</keyword>
<dbReference type="PROSITE" id="PS00137">
    <property type="entry name" value="SUBTILASE_HIS"/>
    <property type="match status" value="1"/>
</dbReference>
<organism evidence="9 10">
    <name type="scientific">Trichoderma asperellum</name>
    <name type="common">Filamentous fungus</name>
    <dbReference type="NCBI Taxonomy" id="101201"/>
    <lineage>
        <taxon>Eukaryota</taxon>
        <taxon>Fungi</taxon>
        <taxon>Dikarya</taxon>
        <taxon>Ascomycota</taxon>
        <taxon>Pezizomycotina</taxon>
        <taxon>Sordariomycetes</taxon>
        <taxon>Hypocreomycetidae</taxon>
        <taxon>Hypocreales</taxon>
        <taxon>Hypocreaceae</taxon>
        <taxon>Trichoderma</taxon>
    </lineage>
</organism>
<dbReference type="PROSITE" id="PS51892">
    <property type="entry name" value="SUBTILASE"/>
    <property type="match status" value="1"/>
</dbReference>
<evidence type="ECO:0000256" key="5">
    <source>
        <dbReference type="PIRSR" id="PIRSR615500-1"/>
    </source>
</evidence>